<dbReference type="PROSITE" id="PS51094">
    <property type="entry name" value="PTS_EIIA_TYPE_2"/>
    <property type="match status" value="1"/>
</dbReference>
<feature type="transmembrane region" description="Helical" evidence="11">
    <location>
        <begin position="496"/>
        <end position="527"/>
    </location>
</feature>
<keyword evidence="3 11" id="KW-0813">Transport</keyword>
<keyword evidence="8 11" id="KW-0406">Ion transport</keyword>
<feature type="transmembrane region" description="Helical" evidence="11">
    <location>
        <begin position="648"/>
        <end position="665"/>
    </location>
</feature>
<evidence type="ECO:0000313" key="15">
    <source>
        <dbReference type="Proteomes" id="UP000472267"/>
    </source>
</evidence>
<evidence type="ECO:0000256" key="11">
    <source>
        <dbReference type="RuleBase" id="RU362035"/>
    </source>
</evidence>
<evidence type="ECO:0000256" key="4">
    <source>
        <dbReference type="ARBA" id="ARBA00022475"/>
    </source>
</evidence>
<dbReference type="InterPro" id="IPR016152">
    <property type="entry name" value="PTrfase/Anion_transptr"/>
</dbReference>
<dbReference type="GO" id="GO:0016324">
    <property type="term" value="C:apical plasma membrane"/>
    <property type="evidence" value="ECO:0007669"/>
    <property type="project" value="TreeGrafter"/>
</dbReference>
<name>A0A672IWQ7_SALFA</name>
<accession>A0A672IWQ7</accession>
<keyword evidence="7 11" id="KW-1133">Transmembrane helix</keyword>
<feature type="transmembrane region" description="Helical" evidence="11">
    <location>
        <begin position="778"/>
        <end position="802"/>
    </location>
</feature>
<feature type="transmembrane region" description="Helical" evidence="11">
    <location>
        <begin position="579"/>
        <end position="597"/>
    </location>
</feature>
<protein>
    <recommendedName>
        <fullName evidence="11">Anion exchange protein</fullName>
    </recommendedName>
</protein>
<evidence type="ECO:0000256" key="5">
    <source>
        <dbReference type="ARBA" id="ARBA00022681"/>
    </source>
</evidence>
<dbReference type="PRINTS" id="PR00165">
    <property type="entry name" value="ANIONEXCHNGR"/>
</dbReference>
<feature type="transmembrane region" description="Helical" evidence="11">
    <location>
        <begin position="738"/>
        <end position="757"/>
    </location>
</feature>
<feature type="transmembrane region" description="Helical" evidence="11">
    <location>
        <begin position="860"/>
        <end position="880"/>
    </location>
</feature>
<feature type="domain" description="PTS EIIA type-2" evidence="13">
    <location>
        <begin position="222"/>
        <end position="380"/>
    </location>
</feature>
<dbReference type="GO" id="GO:0008509">
    <property type="term" value="F:monoatomic anion transmembrane transporter activity"/>
    <property type="evidence" value="ECO:0007669"/>
    <property type="project" value="InterPro"/>
</dbReference>
<keyword evidence="15" id="KW-1185">Reference proteome</keyword>
<feature type="region of interest" description="Disordered" evidence="12">
    <location>
        <begin position="136"/>
        <end position="161"/>
    </location>
</feature>
<dbReference type="PANTHER" id="PTHR11453:SF14">
    <property type="entry name" value="ANION EXCHANGE PROTEIN 2"/>
    <property type="match status" value="1"/>
</dbReference>
<dbReference type="FunFam" id="1.10.287.570:FF:000001">
    <property type="entry name" value="Anion exchange protein"/>
    <property type="match status" value="1"/>
</dbReference>
<dbReference type="Pfam" id="PF00955">
    <property type="entry name" value="HCO3_cotransp"/>
    <property type="match status" value="1"/>
</dbReference>
<dbReference type="GO" id="GO:0051453">
    <property type="term" value="P:regulation of intracellular pH"/>
    <property type="evidence" value="ECO:0007669"/>
    <property type="project" value="TreeGrafter"/>
</dbReference>
<dbReference type="GO" id="GO:0005452">
    <property type="term" value="F:solute:inorganic anion antiporter activity"/>
    <property type="evidence" value="ECO:0007669"/>
    <property type="project" value="InterPro"/>
</dbReference>
<evidence type="ECO:0000256" key="2">
    <source>
        <dbReference type="ARBA" id="ARBA00010993"/>
    </source>
</evidence>
<evidence type="ECO:0000256" key="6">
    <source>
        <dbReference type="ARBA" id="ARBA00022692"/>
    </source>
</evidence>
<evidence type="ECO:0000256" key="3">
    <source>
        <dbReference type="ARBA" id="ARBA00022448"/>
    </source>
</evidence>
<comment type="subcellular location">
    <subcellularLocation>
        <location evidence="1">Cell membrane</location>
        <topology evidence="1">Multi-pass membrane protein</topology>
    </subcellularLocation>
    <subcellularLocation>
        <location evidence="11">Membrane</location>
        <topology evidence="11">Multi-pass membrane protein</topology>
    </subcellularLocation>
</comment>
<evidence type="ECO:0000256" key="8">
    <source>
        <dbReference type="ARBA" id="ARBA00023065"/>
    </source>
</evidence>
<feature type="transmembrane region" description="Helical" evidence="11">
    <location>
        <begin position="910"/>
        <end position="928"/>
    </location>
</feature>
<feature type="transmembrane region" description="Helical" evidence="11">
    <location>
        <begin position="681"/>
        <end position="701"/>
    </location>
</feature>
<dbReference type="InterPro" id="IPR013769">
    <property type="entry name" value="Band3_cytoplasmic_dom"/>
</dbReference>
<evidence type="ECO:0000256" key="1">
    <source>
        <dbReference type="ARBA" id="ARBA00004651"/>
    </source>
</evidence>
<comment type="similarity">
    <text evidence="2 11">Belongs to the anion exchanger (TC 2.A.31) family.</text>
</comment>
<evidence type="ECO:0000256" key="9">
    <source>
        <dbReference type="ARBA" id="ARBA00023136"/>
    </source>
</evidence>
<dbReference type="Proteomes" id="UP000472267">
    <property type="component" value="Chromosome 9"/>
</dbReference>
<keyword evidence="6 11" id="KW-0812">Transmembrane</keyword>
<reference evidence="14" key="1">
    <citation type="submission" date="2019-06" db="EMBL/GenBank/DDBJ databases">
        <authorList>
            <consortium name="Wellcome Sanger Institute Data Sharing"/>
        </authorList>
    </citation>
    <scope>NUCLEOTIDE SEQUENCE [LARGE SCALE GENOMIC DNA]</scope>
</reference>
<proteinExistence type="inferred from homology"/>
<dbReference type="PANTHER" id="PTHR11453">
    <property type="entry name" value="ANION EXCHANGE PROTEIN"/>
    <property type="match status" value="1"/>
</dbReference>
<evidence type="ECO:0000259" key="13">
    <source>
        <dbReference type="PROSITE" id="PS51094"/>
    </source>
</evidence>
<dbReference type="InterPro" id="IPR001717">
    <property type="entry name" value="Anion_exchange"/>
</dbReference>
<feature type="transmembrane region" description="Helical" evidence="11">
    <location>
        <begin position="934"/>
        <end position="951"/>
    </location>
</feature>
<keyword evidence="9 11" id="KW-0472">Membrane</keyword>
<reference evidence="14" key="2">
    <citation type="submission" date="2025-08" db="UniProtKB">
        <authorList>
            <consortium name="Ensembl"/>
        </authorList>
    </citation>
    <scope>IDENTIFICATION</scope>
</reference>
<dbReference type="PRINTS" id="PR01231">
    <property type="entry name" value="HCO3TRNSPORT"/>
</dbReference>
<evidence type="ECO:0000256" key="7">
    <source>
        <dbReference type="ARBA" id="ARBA00022989"/>
    </source>
</evidence>
<gene>
    <name evidence="14" type="primary">slc4a2b</name>
</gene>
<evidence type="ECO:0000256" key="10">
    <source>
        <dbReference type="ARBA" id="ARBA00049347"/>
    </source>
</evidence>
<keyword evidence="4" id="KW-1003">Cell membrane</keyword>
<comment type="catalytic activity">
    <reaction evidence="10">
        <text>hydrogencarbonate(in) + chloride(out) = hydrogencarbonate(out) + chloride(in)</text>
        <dbReference type="Rhea" id="RHEA:72363"/>
        <dbReference type="ChEBI" id="CHEBI:17544"/>
        <dbReference type="ChEBI" id="CHEBI:17996"/>
    </reaction>
</comment>
<dbReference type="InterPro" id="IPR011531">
    <property type="entry name" value="HCO3_transpt-like_TM_dom"/>
</dbReference>
<dbReference type="NCBIfam" id="TIGR00834">
    <property type="entry name" value="ae"/>
    <property type="match status" value="1"/>
</dbReference>
<organism evidence="14 15">
    <name type="scientific">Salarias fasciatus</name>
    <name type="common">Jewelled blenny</name>
    <name type="synonym">Blennius fasciatus</name>
    <dbReference type="NCBI Taxonomy" id="181472"/>
    <lineage>
        <taxon>Eukaryota</taxon>
        <taxon>Metazoa</taxon>
        <taxon>Chordata</taxon>
        <taxon>Craniata</taxon>
        <taxon>Vertebrata</taxon>
        <taxon>Euteleostomi</taxon>
        <taxon>Actinopterygii</taxon>
        <taxon>Neopterygii</taxon>
        <taxon>Teleostei</taxon>
        <taxon>Neoteleostei</taxon>
        <taxon>Acanthomorphata</taxon>
        <taxon>Ovalentaria</taxon>
        <taxon>Blenniimorphae</taxon>
        <taxon>Blenniiformes</taxon>
        <taxon>Blennioidei</taxon>
        <taxon>Blenniidae</taxon>
        <taxon>Salariinae</taxon>
        <taxon>Salarias</taxon>
    </lineage>
</organism>
<evidence type="ECO:0000313" key="14">
    <source>
        <dbReference type="Ensembl" id="ENSSFAP00005045190.1"/>
    </source>
</evidence>
<reference evidence="14" key="3">
    <citation type="submission" date="2025-09" db="UniProtKB">
        <authorList>
            <consortium name="Ensembl"/>
        </authorList>
    </citation>
    <scope>IDENTIFICATION</scope>
</reference>
<dbReference type="InterPro" id="IPR003020">
    <property type="entry name" value="HCO3_transpt_euk"/>
</dbReference>
<sequence>MIHVRIKCLYVTSVVKITRKREQKKINASILGFFSCKILNRLLNKHVFLCCLFLSPTSISFFGLSPVNRPHPTLSSRSYDLQERRRTGNMTGAEQAKYQRIPTDESEAQTLASADLDGIKSHRFEDVPGMRRHLVRKSTKGQVVHTGKDHKEPTTRTRKQDRTPHEVFVELNELTMDKNQEMQWKETARWIKFEEDVEEETDRWGKPHVASLSFRSLLELRRTISHGAVLLDLDQKTLPGIAHQVVEKMIISDQIKAEDRANVLRSFQTQFSSSFRSCLKLLEKIPENAEATVVLVGCVDFLEQPTMAFVRLQEAVELESVLEVPVPVRFLFVLLGPPTTSMDYHQIGRSISTLMSDKQFHEAAYLADDRQDLLNAINSFLDCSIVLPPSEMAGDELLRSVARFQREMLRKRQEQETLPTLKKSDDPLERTGRPFGGLIRDVQRRYPRYISDFKDALNSQCMAAVIFIYFAALSPAITFGGLLGEKTDGLIGVSELIVSTAVQGVIFCLLGAQPLLVVGFSGPLLVFEEAFYTFCQAKGIEYLTGRVWIGFWLIIIVILTVAFEGSFLVRFVSRFTQEIFSFLISLIFICETLIKLVKVGTEHPLKRCHLSNGTDENVTLALSNGTALTLSNSTAPAVEKVQGEPNTALLSLVLMAGTFFIAFYLRKFKNSAFFPGRFRRVIGDFGVPIAILIMVLVDYGIEDTYTQKLSVPRGFSVTRPDKRGWIINPLGSDGQFPIWMMFACCLPALLVFILIFMETQITTLIVSKKERMLVKGSGFHLDLLLIVVLGGTSALFGLPWMAAATVRSVTHVNALTVMSKAVAPGDKPRIQEVKEQRVTGLLVAVMVGLSIVIGDLLRQIPLAVLFGIFLYMGVMSLNGIQLTERMMLLLMPPKYHPDHTYVRKVRTLRMHLFTCIQVVCLATLWAVMSTQASLAFPFVLILTIPVKMFVLRRIFNAREMACLDADDAEPKFDERECHDEYSEMHMPV</sequence>
<dbReference type="SUPFAM" id="SSF55804">
    <property type="entry name" value="Phoshotransferase/anion transport protein"/>
    <property type="match status" value="1"/>
</dbReference>
<dbReference type="Ensembl" id="ENSSFAT00005046765.1">
    <property type="protein sequence ID" value="ENSSFAP00005045190.1"/>
    <property type="gene ID" value="ENSSFAG00005017852.1"/>
</dbReference>
<feature type="transmembrane region" description="Helical" evidence="11">
    <location>
        <begin position="462"/>
        <end position="484"/>
    </location>
</feature>
<dbReference type="GO" id="GO:0015701">
    <property type="term" value="P:bicarbonate transport"/>
    <property type="evidence" value="ECO:0007669"/>
    <property type="project" value="TreeGrafter"/>
</dbReference>
<dbReference type="Gene3D" id="3.40.930.10">
    <property type="entry name" value="Mannitol-specific EII, Chain A"/>
    <property type="match status" value="2"/>
</dbReference>
<evidence type="ECO:0000256" key="12">
    <source>
        <dbReference type="SAM" id="MobiDB-lite"/>
    </source>
</evidence>
<feature type="compositionally biased region" description="Basic and acidic residues" evidence="12">
    <location>
        <begin position="146"/>
        <end position="161"/>
    </location>
</feature>
<keyword evidence="5" id="KW-0039">Anion exchange</keyword>
<dbReference type="Gene3D" id="1.10.287.570">
    <property type="entry name" value="Helical hairpin bin"/>
    <property type="match status" value="1"/>
</dbReference>
<feature type="transmembrane region" description="Helical" evidence="11">
    <location>
        <begin position="547"/>
        <end position="572"/>
    </location>
</feature>
<dbReference type="GO" id="GO:0016323">
    <property type="term" value="C:basolateral plasma membrane"/>
    <property type="evidence" value="ECO:0007669"/>
    <property type="project" value="TreeGrafter"/>
</dbReference>
<dbReference type="Pfam" id="PF07565">
    <property type="entry name" value="Band_3_cyto"/>
    <property type="match status" value="2"/>
</dbReference>
<dbReference type="InterPro" id="IPR002178">
    <property type="entry name" value="PTS_EIIA_type-2_dom"/>
</dbReference>
<dbReference type="FunFam" id="3.40.930.10:FF:000020">
    <property type="entry name" value="Anion exchange protein"/>
    <property type="match status" value="1"/>
</dbReference>
<dbReference type="AlphaFoldDB" id="A0A672IWQ7"/>